<proteinExistence type="predicted"/>
<reference evidence="2 3" key="1">
    <citation type="submission" date="2017-07" db="EMBL/GenBank/DDBJ databases">
        <authorList>
            <person name="Sun Z.S."/>
            <person name="Albrecht U."/>
            <person name="Echele G."/>
            <person name="Lee C.C."/>
        </authorList>
    </citation>
    <scope>NUCLEOTIDE SEQUENCE [LARGE SCALE GENOMIC DNA]</scope>
    <source>
        <strain evidence="3">type strain: KCTC 22618</strain>
    </source>
</reference>
<keyword evidence="3" id="KW-1185">Reference proteome</keyword>
<dbReference type="EMBL" id="LT899436">
    <property type="protein sequence ID" value="SNR17463.1"/>
    <property type="molecule type" value="Genomic_DNA"/>
</dbReference>
<dbReference type="AlphaFoldDB" id="A0A238UE34"/>
<dbReference type="Pfam" id="PF14060">
    <property type="entry name" value="DUF4252"/>
    <property type="match status" value="1"/>
</dbReference>
<evidence type="ECO:0000256" key="1">
    <source>
        <dbReference type="SAM" id="SignalP"/>
    </source>
</evidence>
<dbReference type="OrthoDB" id="1201098at2"/>
<evidence type="ECO:0000313" key="2">
    <source>
        <dbReference type="EMBL" id="SNR17463.1"/>
    </source>
</evidence>
<evidence type="ECO:0008006" key="4">
    <source>
        <dbReference type="Google" id="ProtNLM"/>
    </source>
</evidence>
<sequence>MKRLITTILICIAFAINAQNTAYSDFYKANKDESQFSMSVPVSLGGFFSDEEETEEFEELMKKAEHCKIVIFNNENNATENNFKKFTRKKGLKTLMKVRDGKDKAGVFFIEENDLVKEIIIRANSDEEKMVMIGLKITLTKDELASVVSKVKKDN</sequence>
<organism evidence="2 3">
    <name type="scientific">Tenacibaculum jejuense</name>
    <dbReference type="NCBI Taxonomy" id="584609"/>
    <lineage>
        <taxon>Bacteria</taxon>
        <taxon>Pseudomonadati</taxon>
        <taxon>Bacteroidota</taxon>
        <taxon>Flavobacteriia</taxon>
        <taxon>Flavobacteriales</taxon>
        <taxon>Flavobacteriaceae</taxon>
        <taxon>Tenacibaculum</taxon>
    </lineage>
</organism>
<dbReference type="Proteomes" id="UP000215214">
    <property type="component" value="Chromosome TJEJU"/>
</dbReference>
<dbReference type="RefSeq" id="WP_095074611.1">
    <property type="nucleotide sequence ID" value="NZ_LT899436.1"/>
</dbReference>
<accession>A0A238UE34</accession>
<protein>
    <recommendedName>
        <fullName evidence="4">DUF4252 domain-containing protein</fullName>
    </recommendedName>
</protein>
<dbReference type="KEGG" id="tje:TJEJU_3831"/>
<feature type="signal peptide" evidence="1">
    <location>
        <begin position="1"/>
        <end position="18"/>
    </location>
</feature>
<name>A0A238UE34_9FLAO</name>
<dbReference type="InterPro" id="IPR025348">
    <property type="entry name" value="DUF4252"/>
</dbReference>
<feature type="chain" id="PRO_5012579403" description="DUF4252 domain-containing protein" evidence="1">
    <location>
        <begin position="19"/>
        <end position="155"/>
    </location>
</feature>
<evidence type="ECO:0000313" key="3">
    <source>
        <dbReference type="Proteomes" id="UP000215214"/>
    </source>
</evidence>
<gene>
    <name evidence="2" type="ORF">TJEJU_3831</name>
</gene>
<keyword evidence="1" id="KW-0732">Signal</keyword>